<dbReference type="InterPro" id="IPR015422">
    <property type="entry name" value="PyrdxlP-dep_Trfase_small"/>
</dbReference>
<dbReference type="InterPro" id="IPR005814">
    <property type="entry name" value="Aminotrans_3"/>
</dbReference>
<comment type="caution">
    <text evidence="6">The sequence shown here is derived from an EMBL/GenBank/DDBJ whole genome shotgun (WGS) entry which is preliminary data.</text>
</comment>
<dbReference type="SUPFAM" id="SSF53383">
    <property type="entry name" value="PLP-dependent transferases"/>
    <property type="match status" value="1"/>
</dbReference>
<evidence type="ECO:0000256" key="2">
    <source>
        <dbReference type="ARBA" id="ARBA00022576"/>
    </source>
</evidence>
<comment type="similarity">
    <text evidence="5">Belongs to the class-III pyridoxal-phosphate-dependent aminotransferase family.</text>
</comment>
<dbReference type="InterPro" id="IPR015421">
    <property type="entry name" value="PyrdxlP-dep_Trfase_major"/>
</dbReference>
<evidence type="ECO:0000313" key="6">
    <source>
        <dbReference type="EMBL" id="PTM96281.1"/>
    </source>
</evidence>
<dbReference type="Gene3D" id="3.40.640.10">
    <property type="entry name" value="Type I PLP-dependent aspartate aminotransferase-like (Major domain)"/>
    <property type="match status" value="1"/>
</dbReference>
<reference evidence="6 7" key="1">
    <citation type="submission" date="2018-04" db="EMBL/GenBank/DDBJ databases">
        <title>Genomic Encyclopedia of Type Strains, Phase IV (KMG-IV): sequencing the most valuable type-strain genomes for metagenomic binning, comparative biology and taxonomic classification.</title>
        <authorList>
            <person name="Goeker M."/>
        </authorList>
    </citation>
    <scope>NUCLEOTIDE SEQUENCE [LARGE SCALE GENOMIC DNA]</scope>
    <source>
        <strain evidence="6 7">DSM 7138</strain>
    </source>
</reference>
<evidence type="ECO:0000256" key="3">
    <source>
        <dbReference type="ARBA" id="ARBA00022679"/>
    </source>
</evidence>
<dbReference type="PANTHER" id="PTHR11986">
    <property type="entry name" value="AMINOTRANSFERASE CLASS III"/>
    <property type="match status" value="1"/>
</dbReference>
<comment type="cofactor">
    <cofactor evidence="1">
        <name>pyridoxal 5'-phosphate</name>
        <dbReference type="ChEBI" id="CHEBI:597326"/>
    </cofactor>
</comment>
<dbReference type="CDD" id="cd00610">
    <property type="entry name" value="OAT_like"/>
    <property type="match status" value="1"/>
</dbReference>
<name>A0A2T5BBB5_MYCDI</name>
<dbReference type="Proteomes" id="UP000241247">
    <property type="component" value="Unassembled WGS sequence"/>
</dbReference>
<dbReference type="Pfam" id="PF00202">
    <property type="entry name" value="Aminotran_3"/>
    <property type="match status" value="1"/>
</dbReference>
<dbReference type="PIRSF" id="PIRSF000521">
    <property type="entry name" value="Transaminase_4ab_Lys_Orn"/>
    <property type="match status" value="1"/>
</dbReference>
<dbReference type="GO" id="GO:0008483">
    <property type="term" value="F:transaminase activity"/>
    <property type="evidence" value="ECO:0007669"/>
    <property type="project" value="UniProtKB-KW"/>
</dbReference>
<dbReference type="OrthoDB" id="9801834at2"/>
<keyword evidence="2 6" id="KW-0032">Aminotransferase</keyword>
<dbReference type="InterPro" id="IPR050103">
    <property type="entry name" value="Class-III_PLP-dep_AT"/>
</dbReference>
<evidence type="ECO:0000256" key="1">
    <source>
        <dbReference type="ARBA" id="ARBA00001933"/>
    </source>
</evidence>
<proteinExistence type="inferred from homology"/>
<keyword evidence="4 5" id="KW-0663">Pyridoxal phosphate</keyword>
<accession>A0A2T5BBB5</accession>
<protein>
    <submittedName>
        <fullName evidence="6">4-aminobutyrate aminotransferase</fullName>
    </submittedName>
</protein>
<dbReference type="GO" id="GO:0042802">
    <property type="term" value="F:identical protein binding"/>
    <property type="evidence" value="ECO:0007669"/>
    <property type="project" value="TreeGrafter"/>
</dbReference>
<dbReference type="PANTHER" id="PTHR11986:SF79">
    <property type="entry name" value="ACETYLORNITHINE AMINOTRANSFERASE, MITOCHONDRIAL"/>
    <property type="match status" value="1"/>
</dbReference>
<dbReference type="AlphaFoldDB" id="A0A2T5BBB5"/>
<evidence type="ECO:0000256" key="4">
    <source>
        <dbReference type="ARBA" id="ARBA00022898"/>
    </source>
</evidence>
<evidence type="ECO:0000313" key="7">
    <source>
        <dbReference type="Proteomes" id="UP000241247"/>
    </source>
</evidence>
<sequence length="414" mass="44246">MMTDNLTERDGLVFFHQHGSSPCQSTLRSVRGIWLEETDGHRLIDLHGNTAHHVGYSHPALVAALKAQIDELPFSPRRFTNASAVGLAEKLLSHWPGAPAKVLFANSGSDGIEIAMKLARVATGRHETISLQGSYHGHGFGAFGLSRTDTDPRLGPFLPGRHHVAPYWGPGGAERMLSEIEAAFAASETGIACLVAEPIRTNCHVPPDGLWAEVRRLCDRHGALLIFDEIPTGLGKTGKFFAFEHVGVVPDAVVLGKALGGGMLPISAVIADARLNIAPELDLGHYTHEKNPLTTRAALSTIEIIESEELVEAAAAGEKVFFEAVAALSQKVPAITGARGKGLLLAIELDLPVMGCEPGRDFERRMLTALRKEGVSTVFKGQASISFSPPLVISKAEIIDTLERIGRAVQAVSA</sequence>
<organism evidence="6 7">
    <name type="scientific">Mycoplana dimorpha</name>
    <dbReference type="NCBI Taxonomy" id="28320"/>
    <lineage>
        <taxon>Bacteria</taxon>
        <taxon>Pseudomonadati</taxon>
        <taxon>Pseudomonadota</taxon>
        <taxon>Alphaproteobacteria</taxon>
        <taxon>Hyphomicrobiales</taxon>
        <taxon>Rhizobiaceae</taxon>
        <taxon>Mycoplana</taxon>
    </lineage>
</organism>
<keyword evidence="7" id="KW-1185">Reference proteome</keyword>
<dbReference type="GO" id="GO:0030170">
    <property type="term" value="F:pyridoxal phosphate binding"/>
    <property type="evidence" value="ECO:0007669"/>
    <property type="project" value="InterPro"/>
</dbReference>
<gene>
    <name evidence="6" type="ORF">C7449_103295</name>
</gene>
<keyword evidence="3 6" id="KW-0808">Transferase</keyword>
<dbReference type="InterPro" id="IPR015424">
    <property type="entry name" value="PyrdxlP-dep_Trfase"/>
</dbReference>
<dbReference type="EMBL" id="PZZZ01000003">
    <property type="protein sequence ID" value="PTM96281.1"/>
    <property type="molecule type" value="Genomic_DNA"/>
</dbReference>
<evidence type="ECO:0000256" key="5">
    <source>
        <dbReference type="RuleBase" id="RU003560"/>
    </source>
</evidence>
<dbReference type="Gene3D" id="3.90.1150.10">
    <property type="entry name" value="Aspartate Aminotransferase, domain 1"/>
    <property type="match status" value="1"/>
</dbReference>